<reference evidence="5 6" key="1">
    <citation type="submission" date="2021-03" db="EMBL/GenBank/DDBJ databases">
        <title>Genome sequencing of Marinobacter sp. LPB0319.</title>
        <authorList>
            <person name="Kim J."/>
        </authorList>
    </citation>
    <scope>NUCLEOTIDE SEQUENCE [LARGE SCALE GENOMIC DNA]</scope>
    <source>
        <strain evidence="5 6">LPB0319</strain>
    </source>
</reference>
<evidence type="ECO:0000256" key="1">
    <source>
        <dbReference type="ARBA" id="ARBA00022741"/>
    </source>
</evidence>
<dbReference type="Gene3D" id="3.30.1360.40">
    <property type="match status" value="1"/>
</dbReference>
<keyword evidence="6" id="KW-1185">Reference proteome</keyword>
<dbReference type="PANTHER" id="PTHR34698:SF2">
    <property type="entry name" value="5-OXOPROLINASE SUBUNIT B"/>
    <property type="match status" value="1"/>
</dbReference>
<accession>A0ABX7MRS9</accession>
<dbReference type="PANTHER" id="PTHR34698">
    <property type="entry name" value="5-OXOPROLINASE SUBUNIT B"/>
    <property type="match status" value="1"/>
</dbReference>
<feature type="domain" description="Carboxyltransferase" evidence="4">
    <location>
        <begin position="2"/>
        <end position="205"/>
    </location>
</feature>
<protein>
    <submittedName>
        <fullName evidence="5">5-oxoprolinase subunit PxpB</fullName>
        <ecNumber evidence="5">3.5.2.9</ecNumber>
    </submittedName>
</protein>
<keyword evidence="3" id="KW-0067">ATP-binding</keyword>
<dbReference type="EMBL" id="CP071247">
    <property type="protein sequence ID" value="QSP93806.1"/>
    <property type="molecule type" value="Genomic_DNA"/>
</dbReference>
<proteinExistence type="predicted"/>
<sequence length="228" mass="25010">MIQSVSDDSLLITLGDQIAPSLTPRIARLCTAIERACEPWLVDIVPSYTTILVVYDPLRIDFRGAEARIGQLARELNHARSSEHRDTAASRTHDIPVYYSDETGPDLERIAGASGVAKKEVIRRHTEITYQVYALGFMPGFGFLGSVDESIATPRLETPRNRVPAGSVAIANRQTAVYPEASPGGWNLIGRSPTRMFDPVNLSLLSVGDQVKFRSVSRAEYLDLGGQL</sequence>
<dbReference type="SMART" id="SM00796">
    <property type="entry name" value="AHS1"/>
    <property type="match status" value="1"/>
</dbReference>
<dbReference type="Pfam" id="PF02682">
    <property type="entry name" value="CT_C_D"/>
    <property type="match status" value="1"/>
</dbReference>
<dbReference type="RefSeq" id="WP_206643028.1">
    <property type="nucleotide sequence ID" value="NZ_CP071247.1"/>
</dbReference>
<organism evidence="5 6">
    <name type="scientific">Marinobacter salinisoli</name>
    <dbReference type="NCBI Taxonomy" id="2769486"/>
    <lineage>
        <taxon>Bacteria</taxon>
        <taxon>Pseudomonadati</taxon>
        <taxon>Pseudomonadota</taxon>
        <taxon>Gammaproteobacteria</taxon>
        <taxon>Pseudomonadales</taxon>
        <taxon>Marinobacteraceae</taxon>
        <taxon>Marinobacter</taxon>
    </lineage>
</organism>
<dbReference type="SUPFAM" id="SSF50891">
    <property type="entry name" value="Cyclophilin-like"/>
    <property type="match status" value="1"/>
</dbReference>
<evidence type="ECO:0000256" key="2">
    <source>
        <dbReference type="ARBA" id="ARBA00022801"/>
    </source>
</evidence>
<dbReference type="SUPFAM" id="SSF160467">
    <property type="entry name" value="PH0987 N-terminal domain-like"/>
    <property type="match status" value="1"/>
</dbReference>
<dbReference type="InterPro" id="IPR010016">
    <property type="entry name" value="PxpB"/>
</dbReference>
<dbReference type="Gene3D" id="2.40.100.10">
    <property type="entry name" value="Cyclophilin-like"/>
    <property type="match status" value="1"/>
</dbReference>
<evidence type="ECO:0000313" key="6">
    <source>
        <dbReference type="Proteomes" id="UP000663555"/>
    </source>
</evidence>
<evidence type="ECO:0000259" key="4">
    <source>
        <dbReference type="SMART" id="SM00796"/>
    </source>
</evidence>
<dbReference type="GO" id="GO:0017168">
    <property type="term" value="F:5-oxoprolinase (ATP-hydrolyzing) activity"/>
    <property type="evidence" value="ECO:0007669"/>
    <property type="project" value="UniProtKB-EC"/>
</dbReference>
<gene>
    <name evidence="5" type="primary">pxpB</name>
    <name evidence="5" type="ORF">LPB19_11425</name>
</gene>
<evidence type="ECO:0000313" key="5">
    <source>
        <dbReference type="EMBL" id="QSP93806.1"/>
    </source>
</evidence>
<keyword evidence="1" id="KW-0547">Nucleotide-binding</keyword>
<name>A0ABX7MRS9_9GAMM</name>
<dbReference type="Proteomes" id="UP000663555">
    <property type="component" value="Chromosome"/>
</dbReference>
<dbReference type="EC" id="3.5.2.9" evidence="5"/>
<dbReference type="InterPro" id="IPR029000">
    <property type="entry name" value="Cyclophilin-like_dom_sf"/>
</dbReference>
<keyword evidence="2 5" id="KW-0378">Hydrolase</keyword>
<dbReference type="InterPro" id="IPR003833">
    <property type="entry name" value="CT_C_D"/>
</dbReference>
<dbReference type="NCBIfam" id="TIGR00370">
    <property type="entry name" value="5-oxoprolinase subunit PxpB"/>
    <property type="match status" value="1"/>
</dbReference>
<evidence type="ECO:0000256" key="3">
    <source>
        <dbReference type="ARBA" id="ARBA00022840"/>
    </source>
</evidence>